<reference evidence="5 6" key="1">
    <citation type="submission" date="2015-12" db="EMBL/GenBank/DDBJ databases">
        <title>The genome of Folsomia candida.</title>
        <authorList>
            <person name="Faddeeva A."/>
            <person name="Derks M.F."/>
            <person name="Anvar Y."/>
            <person name="Smit S."/>
            <person name="Van Straalen N."/>
            <person name="Roelofs D."/>
        </authorList>
    </citation>
    <scope>NUCLEOTIDE SEQUENCE [LARGE SCALE GENOMIC DNA]</scope>
    <source>
        <strain evidence="5 6">VU population</strain>
        <tissue evidence="5">Whole body</tissue>
    </source>
</reference>
<keyword evidence="3" id="KW-0472">Membrane</keyword>
<protein>
    <submittedName>
        <fullName evidence="5">Thioredoxin domain-containing protein 12</fullName>
    </submittedName>
</protein>
<keyword evidence="3" id="KW-1133">Transmembrane helix</keyword>
<dbReference type="PANTHER" id="PTHR15337">
    <property type="entry name" value="ANTERIOR GRADIENT PROTEIN-RELATED"/>
    <property type="match status" value="1"/>
</dbReference>
<evidence type="ECO:0000256" key="2">
    <source>
        <dbReference type="SAM" id="MobiDB-lite"/>
    </source>
</evidence>
<dbReference type="InterPro" id="IPR051099">
    <property type="entry name" value="AGR/TXD"/>
</dbReference>
<keyword evidence="1" id="KW-0732">Signal</keyword>
<dbReference type="OMA" id="HITWLPL"/>
<dbReference type="InterPro" id="IPR013766">
    <property type="entry name" value="Thioredoxin_domain"/>
</dbReference>
<evidence type="ECO:0000313" key="5">
    <source>
        <dbReference type="EMBL" id="OXA51059.1"/>
    </source>
</evidence>
<dbReference type="STRING" id="158441.A0A226E0R9"/>
<dbReference type="Proteomes" id="UP000198287">
    <property type="component" value="Unassembled WGS sequence"/>
</dbReference>
<feature type="transmembrane region" description="Helical" evidence="3">
    <location>
        <begin position="12"/>
        <end position="33"/>
    </location>
</feature>
<dbReference type="PROSITE" id="PS00194">
    <property type="entry name" value="THIOREDOXIN_1"/>
    <property type="match status" value="1"/>
</dbReference>
<dbReference type="EMBL" id="LNIX01000008">
    <property type="protein sequence ID" value="OXA51059.1"/>
    <property type="molecule type" value="Genomic_DNA"/>
</dbReference>
<dbReference type="SUPFAM" id="SSF52833">
    <property type="entry name" value="Thioredoxin-like"/>
    <property type="match status" value="1"/>
</dbReference>
<dbReference type="AlphaFoldDB" id="A0A226E0R9"/>
<feature type="domain" description="Thioredoxin" evidence="4">
    <location>
        <begin position="32"/>
        <end position="183"/>
    </location>
</feature>
<keyword evidence="3" id="KW-0812">Transmembrane</keyword>
<keyword evidence="6" id="KW-1185">Reference proteome</keyword>
<evidence type="ECO:0000259" key="4">
    <source>
        <dbReference type="PROSITE" id="PS51352"/>
    </source>
</evidence>
<evidence type="ECO:0000256" key="3">
    <source>
        <dbReference type="SAM" id="Phobius"/>
    </source>
</evidence>
<comment type="caution">
    <text evidence="5">The sequence shown here is derived from an EMBL/GenBank/DDBJ whole genome shotgun (WGS) entry which is preliminary data.</text>
</comment>
<sequence>MWGWRFRNHSTFSLLAITSGIVALTCIVIVGSAGGRQLDPEDEEDKNDAAHGLGQHITWLPLKEGFEIAEKEDKPLMLIIHKSWCGACRSLKPKIKESKELGELSKKFVMVNVLDDEEPPEELYRPDGGYIPRILFFSPKGELMDDVINTEGNPQYKYYYYDVDGIMTSMNGVVKKLLSPLDDDTNIDQNTKDAKDADENAPEDETTTDTTTASDKSEL</sequence>
<dbReference type="PROSITE" id="PS51352">
    <property type="entry name" value="THIOREDOXIN_2"/>
    <property type="match status" value="1"/>
</dbReference>
<organism evidence="5 6">
    <name type="scientific">Folsomia candida</name>
    <name type="common">Springtail</name>
    <dbReference type="NCBI Taxonomy" id="158441"/>
    <lineage>
        <taxon>Eukaryota</taxon>
        <taxon>Metazoa</taxon>
        <taxon>Ecdysozoa</taxon>
        <taxon>Arthropoda</taxon>
        <taxon>Hexapoda</taxon>
        <taxon>Collembola</taxon>
        <taxon>Entomobryomorpha</taxon>
        <taxon>Isotomoidea</taxon>
        <taxon>Isotomidae</taxon>
        <taxon>Proisotominae</taxon>
        <taxon>Folsomia</taxon>
    </lineage>
</organism>
<dbReference type="PANTHER" id="PTHR15337:SF11">
    <property type="entry name" value="THIOREDOXIN DOMAIN-CONTAINING PROTEIN"/>
    <property type="match status" value="1"/>
</dbReference>
<evidence type="ECO:0000313" key="6">
    <source>
        <dbReference type="Proteomes" id="UP000198287"/>
    </source>
</evidence>
<feature type="region of interest" description="Disordered" evidence="2">
    <location>
        <begin position="181"/>
        <end position="219"/>
    </location>
</feature>
<feature type="compositionally biased region" description="Low complexity" evidence="2">
    <location>
        <begin position="208"/>
        <end position="219"/>
    </location>
</feature>
<dbReference type="Gene3D" id="3.40.30.10">
    <property type="entry name" value="Glutaredoxin"/>
    <property type="match status" value="1"/>
</dbReference>
<proteinExistence type="predicted"/>
<dbReference type="OrthoDB" id="262308at2759"/>
<accession>A0A226E0R9</accession>
<gene>
    <name evidence="5" type="ORF">Fcan01_14673</name>
</gene>
<dbReference type="InterPro" id="IPR017937">
    <property type="entry name" value="Thioredoxin_CS"/>
</dbReference>
<dbReference type="InterPro" id="IPR036249">
    <property type="entry name" value="Thioredoxin-like_sf"/>
</dbReference>
<dbReference type="Pfam" id="PF13899">
    <property type="entry name" value="Thioredoxin_7"/>
    <property type="match status" value="1"/>
</dbReference>
<name>A0A226E0R9_FOLCA</name>
<dbReference type="GO" id="GO:0005783">
    <property type="term" value="C:endoplasmic reticulum"/>
    <property type="evidence" value="ECO:0007669"/>
    <property type="project" value="TreeGrafter"/>
</dbReference>
<evidence type="ECO:0000256" key="1">
    <source>
        <dbReference type="ARBA" id="ARBA00022729"/>
    </source>
</evidence>